<dbReference type="AlphaFoldDB" id="A0A368Z120"/>
<accession>A0A368Z120</accession>
<evidence type="ECO:0000313" key="2">
    <source>
        <dbReference type="EMBL" id="RCW85488.1"/>
    </source>
</evidence>
<evidence type="ECO:0000256" key="1">
    <source>
        <dbReference type="SAM" id="MobiDB-lite"/>
    </source>
</evidence>
<name>A0A368Z120_9HYPH</name>
<protein>
    <submittedName>
        <fullName evidence="2">Uncharacterized protein</fullName>
    </submittedName>
</protein>
<dbReference type="EMBL" id="QPJM01000003">
    <property type="protein sequence ID" value="RCW85488.1"/>
    <property type="molecule type" value="Genomic_DNA"/>
</dbReference>
<proteinExistence type="predicted"/>
<comment type="caution">
    <text evidence="2">The sequence shown here is derived from an EMBL/GenBank/DDBJ whole genome shotgun (WGS) entry which is preliminary data.</text>
</comment>
<reference evidence="2 3" key="1">
    <citation type="submission" date="2018-07" db="EMBL/GenBank/DDBJ databases">
        <title>Genomic Encyclopedia of Type Strains, Phase III (KMG-III): the genomes of soil and plant-associated and newly described type strains.</title>
        <authorList>
            <person name="Whitman W."/>
        </authorList>
    </citation>
    <scope>NUCLEOTIDE SEQUENCE [LARGE SCALE GENOMIC DNA]</scope>
    <source>
        <strain evidence="2 3">31-25a</strain>
    </source>
</reference>
<gene>
    <name evidence="2" type="ORF">C7476_103333</name>
</gene>
<evidence type="ECO:0000313" key="3">
    <source>
        <dbReference type="Proteomes" id="UP000253324"/>
    </source>
</evidence>
<dbReference type="Proteomes" id="UP000253324">
    <property type="component" value="Unassembled WGS sequence"/>
</dbReference>
<organism evidence="2 3">
    <name type="scientific">Phyllobacterium bourgognense</name>
    <dbReference type="NCBI Taxonomy" id="314236"/>
    <lineage>
        <taxon>Bacteria</taxon>
        <taxon>Pseudomonadati</taxon>
        <taxon>Pseudomonadota</taxon>
        <taxon>Alphaproteobacteria</taxon>
        <taxon>Hyphomicrobiales</taxon>
        <taxon>Phyllobacteriaceae</taxon>
        <taxon>Phyllobacterium</taxon>
    </lineage>
</organism>
<keyword evidence="3" id="KW-1185">Reference proteome</keyword>
<feature type="region of interest" description="Disordered" evidence="1">
    <location>
        <begin position="26"/>
        <end position="50"/>
    </location>
</feature>
<sequence length="50" mass="6020">MKVRPKAAKMVDFEHRSAAYVRVREHRSAEERHLQPLLDEFSDDQEPREQ</sequence>